<protein>
    <submittedName>
        <fullName evidence="2">Uncharacterized protein</fullName>
    </submittedName>
</protein>
<dbReference type="Proteomes" id="UP000289200">
    <property type="component" value="Unassembled WGS sequence"/>
</dbReference>
<sequence>MTDAQLGLMVATPIIIGFAVALRWIGAVRTTGAVTAVLLSVAIAALLFLTQ</sequence>
<proteinExistence type="predicted"/>
<feature type="transmembrane region" description="Helical" evidence="1">
    <location>
        <begin position="32"/>
        <end position="50"/>
    </location>
</feature>
<evidence type="ECO:0000313" key="2">
    <source>
        <dbReference type="EMBL" id="VCU06791.1"/>
    </source>
</evidence>
<keyword evidence="1" id="KW-0472">Membrane</keyword>
<feature type="transmembrane region" description="Helical" evidence="1">
    <location>
        <begin position="6"/>
        <end position="25"/>
    </location>
</feature>
<reference evidence="3" key="1">
    <citation type="submission" date="2018-10" db="EMBL/GenBank/DDBJ databases">
        <authorList>
            <person name="Peiro R."/>
            <person name="Begona"/>
            <person name="Cbmso G."/>
            <person name="Lopez M."/>
            <person name="Gonzalez S."/>
            <person name="Sacristan E."/>
            <person name="Castillo E."/>
        </authorList>
    </citation>
    <scope>NUCLEOTIDE SEQUENCE [LARGE SCALE GENOMIC DNA]</scope>
</reference>
<comment type="caution">
    <text evidence="2">The sequence shown here is derived from an EMBL/GenBank/DDBJ whole genome shotgun (WGS) entry which is preliminary data.</text>
</comment>
<accession>A0A327K061</accession>
<dbReference type="AlphaFoldDB" id="A0A327K061"/>
<name>A0A327K061_9BRAD</name>
<keyword evidence="1" id="KW-0812">Transmembrane</keyword>
<dbReference type="EMBL" id="UWOC01000111">
    <property type="protein sequence ID" value="VCU06791.1"/>
    <property type="molecule type" value="Genomic_DNA"/>
</dbReference>
<evidence type="ECO:0000256" key="1">
    <source>
        <dbReference type="SAM" id="Phobius"/>
    </source>
</evidence>
<evidence type="ECO:0000313" key="3">
    <source>
        <dbReference type="Proteomes" id="UP000289200"/>
    </source>
</evidence>
<gene>
    <name evidence="2" type="ORF">RHODGE_RHODGE_01438</name>
</gene>
<keyword evidence="1" id="KW-1133">Transmembrane helix</keyword>
<keyword evidence="3" id="KW-1185">Reference proteome</keyword>
<dbReference type="RefSeq" id="WP_165363823.1">
    <property type="nucleotide sequence ID" value="NZ_NPEW01000244.1"/>
</dbReference>
<organism evidence="2 3">
    <name type="scientific">Rhodoplanes serenus</name>
    <dbReference type="NCBI Taxonomy" id="200615"/>
    <lineage>
        <taxon>Bacteria</taxon>
        <taxon>Pseudomonadati</taxon>
        <taxon>Pseudomonadota</taxon>
        <taxon>Alphaproteobacteria</taxon>
        <taxon>Hyphomicrobiales</taxon>
        <taxon>Nitrobacteraceae</taxon>
        <taxon>Rhodoplanes</taxon>
    </lineage>
</organism>